<dbReference type="InterPro" id="IPR018181">
    <property type="entry name" value="Heat_shock_70_CS"/>
</dbReference>
<sequence>MTTLGIDLGTSNSLVAYWNEDKAVLIPNVFGEVLTPSVVGVDDNGEFLIGKIAKERLTSHPDKTAAVFKRFMGTEKNYYLGKQAFSATDLSSFVLKSLKADAEKFLGETCTDAVISVPAYFNNSQRKATIDAAFLAGLKVERLISEPTAAAIAYGIHEQNDTTLMVIDIGGGTFDVSILEMFDGVMQVIAIGGNNYLGGEDFTSVIIEDFLSKNDLKKDDLSAEDFASLYKQAEDAKKSICHAKTGEITLNEINYTITENQFEIISQPLILKLREPIIQALKDADLKPVDIEQVVLIGGATKMPIIKSFTSKFLGKIPFMHINPDETVGLGAAVQAALKERHESLEEFVLTDVCAHTLGTEIVKEIGPNRYQEGIFSPIIERNTTIPVSRVENYYTISDNQSHIEFGVYQGESRNVKDNLKLGELLVSLPPETKAGSKMEVRFTYDKNGILEVLVKTVATGEVKQLIIQNNPGAMSKKELEEQLEKLSHLKIHPRDRSENRLLLARADRIYQMSLGERRRFIEFLIAEFEQVVETQDEKKIEAQCEKLKQQLAEFEGVNWD</sequence>
<dbReference type="SUPFAM" id="SSF100920">
    <property type="entry name" value="Heat shock protein 70kD (HSP70), peptide-binding domain"/>
    <property type="match status" value="1"/>
</dbReference>
<evidence type="ECO:0000256" key="10">
    <source>
        <dbReference type="ARBA" id="ARBA00030019"/>
    </source>
</evidence>
<evidence type="ECO:0000256" key="7">
    <source>
        <dbReference type="ARBA" id="ARBA00022840"/>
    </source>
</evidence>
<evidence type="ECO:0000256" key="11">
    <source>
        <dbReference type="ARBA" id="ARBA00030945"/>
    </source>
</evidence>
<evidence type="ECO:0000256" key="6">
    <source>
        <dbReference type="ARBA" id="ARBA00022741"/>
    </source>
</evidence>
<dbReference type="AlphaFoldDB" id="A0A7X0Z9V3"/>
<keyword evidence="8" id="KW-0346">Stress response</keyword>
<dbReference type="Gene3D" id="2.60.34.10">
    <property type="entry name" value="Substrate Binding Domain Of DNAk, Chain A, domain 1"/>
    <property type="match status" value="1"/>
</dbReference>
<organism evidence="14 15">
    <name type="scientific">Listeria cossartiae subsp. cayugensis</name>
    <dbReference type="NCBI Taxonomy" id="2713505"/>
    <lineage>
        <taxon>Bacteria</taxon>
        <taxon>Bacillati</taxon>
        <taxon>Bacillota</taxon>
        <taxon>Bacilli</taxon>
        <taxon>Bacillales</taxon>
        <taxon>Listeriaceae</taxon>
        <taxon>Listeria</taxon>
        <taxon>Listeria cossartiae</taxon>
    </lineage>
</organism>
<comment type="similarity">
    <text evidence="2 13">Belongs to the heat shock protein 70 family.</text>
</comment>
<evidence type="ECO:0000256" key="4">
    <source>
        <dbReference type="ARBA" id="ARBA00017249"/>
    </source>
</evidence>
<accession>A0A7X0Z9V3</accession>
<dbReference type="SUPFAM" id="SSF53067">
    <property type="entry name" value="Actin-like ATPase domain"/>
    <property type="match status" value="2"/>
</dbReference>
<evidence type="ECO:0000313" key="15">
    <source>
        <dbReference type="Proteomes" id="UP000559864"/>
    </source>
</evidence>
<evidence type="ECO:0000256" key="2">
    <source>
        <dbReference type="ARBA" id="ARBA00007381"/>
    </source>
</evidence>
<comment type="caution">
    <text evidence="14">The sequence shown here is derived from an EMBL/GenBank/DDBJ whole genome shotgun (WGS) entry which is preliminary data.</text>
</comment>
<keyword evidence="9" id="KW-0143">Chaperone</keyword>
<keyword evidence="7 13" id="KW-0067">ATP-binding</keyword>
<dbReference type="Gene3D" id="3.30.420.40">
    <property type="match status" value="2"/>
</dbReference>
<keyword evidence="5" id="KW-0597">Phosphoprotein</keyword>
<evidence type="ECO:0000256" key="12">
    <source>
        <dbReference type="ARBA" id="ARBA00033103"/>
    </source>
</evidence>
<dbReference type="Gene3D" id="3.90.640.10">
    <property type="entry name" value="Actin, Chain A, domain 4"/>
    <property type="match status" value="1"/>
</dbReference>
<dbReference type="RefSeq" id="WP_185603774.1">
    <property type="nucleotide sequence ID" value="NZ_JAARZC010000001.1"/>
</dbReference>
<dbReference type="Proteomes" id="UP000559864">
    <property type="component" value="Unassembled WGS sequence"/>
</dbReference>
<evidence type="ECO:0000313" key="14">
    <source>
        <dbReference type="EMBL" id="MBC2248490.1"/>
    </source>
</evidence>
<dbReference type="GO" id="GO:0140662">
    <property type="term" value="F:ATP-dependent protein folding chaperone"/>
    <property type="evidence" value="ECO:0007669"/>
    <property type="project" value="InterPro"/>
</dbReference>
<evidence type="ECO:0000256" key="13">
    <source>
        <dbReference type="RuleBase" id="RU003322"/>
    </source>
</evidence>
<dbReference type="InterPro" id="IPR043129">
    <property type="entry name" value="ATPase_NBD"/>
</dbReference>
<proteinExistence type="inferred from homology"/>
<gene>
    <name evidence="14" type="ORF">HCB49_00535</name>
</gene>
<evidence type="ECO:0000256" key="5">
    <source>
        <dbReference type="ARBA" id="ARBA00022553"/>
    </source>
</evidence>
<evidence type="ECO:0000256" key="9">
    <source>
        <dbReference type="ARBA" id="ARBA00023186"/>
    </source>
</evidence>
<name>A0A7X0Z9V3_9LIST</name>
<dbReference type="PRINTS" id="PR00301">
    <property type="entry name" value="HEATSHOCK70"/>
</dbReference>
<dbReference type="PANTHER" id="PTHR19375">
    <property type="entry name" value="HEAT SHOCK PROTEIN 70KDA"/>
    <property type="match status" value="1"/>
</dbReference>
<keyword evidence="6 13" id="KW-0547">Nucleotide-binding</keyword>
<dbReference type="PROSITE" id="PS00297">
    <property type="entry name" value="HSP70_1"/>
    <property type="match status" value="1"/>
</dbReference>
<dbReference type="PROSITE" id="PS01036">
    <property type="entry name" value="HSP70_3"/>
    <property type="match status" value="1"/>
</dbReference>
<dbReference type="InterPro" id="IPR029047">
    <property type="entry name" value="HSP70_peptide-bd_sf"/>
</dbReference>
<comment type="function">
    <text evidence="1">Acts as a chaperone.</text>
</comment>
<reference evidence="14 15" key="1">
    <citation type="submission" date="2020-03" db="EMBL/GenBank/DDBJ databases">
        <title>Soil Listeria distribution.</title>
        <authorList>
            <person name="Liao J."/>
            <person name="Wiedmann M."/>
        </authorList>
    </citation>
    <scope>NUCLEOTIDE SEQUENCE [LARGE SCALE GENOMIC DNA]</scope>
    <source>
        <strain evidence="14 15">FSL L7-0123</strain>
    </source>
</reference>
<evidence type="ECO:0000256" key="3">
    <source>
        <dbReference type="ARBA" id="ARBA00014415"/>
    </source>
</evidence>
<dbReference type="Pfam" id="PF00012">
    <property type="entry name" value="HSP70"/>
    <property type="match status" value="2"/>
</dbReference>
<dbReference type="PROSITE" id="PS00329">
    <property type="entry name" value="HSP70_2"/>
    <property type="match status" value="1"/>
</dbReference>
<dbReference type="EMBL" id="JAARZC010000001">
    <property type="protein sequence ID" value="MBC2248490.1"/>
    <property type="molecule type" value="Genomic_DNA"/>
</dbReference>
<dbReference type="GO" id="GO:0005524">
    <property type="term" value="F:ATP binding"/>
    <property type="evidence" value="ECO:0007669"/>
    <property type="project" value="UniProtKB-KW"/>
</dbReference>
<evidence type="ECO:0000256" key="8">
    <source>
        <dbReference type="ARBA" id="ARBA00023016"/>
    </source>
</evidence>
<dbReference type="FunFam" id="3.30.420.40:FF:000144">
    <property type="entry name" value="Molecular chaperone HscC"/>
    <property type="match status" value="1"/>
</dbReference>
<protein>
    <recommendedName>
        <fullName evidence="3">Chaperone protein DnaK</fullName>
    </recommendedName>
    <alternativeName>
        <fullName evidence="4">Chaperone protein dnaK</fullName>
    </alternativeName>
    <alternativeName>
        <fullName evidence="12">HSP70</fullName>
    </alternativeName>
    <alternativeName>
        <fullName evidence="11">Heat shock 70 kDa protein</fullName>
    </alternativeName>
    <alternativeName>
        <fullName evidence="10">Heat shock protein 70</fullName>
    </alternativeName>
</protein>
<evidence type="ECO:0000256" key="1">
    <source>
        <dbReference type="ARBA" id="ARBA00002290"/>
    </source>
</evidence>
<dbReference type="InterPro" id="IPR013126">
    <property type="entry name" value="Hsp_70_fam"/>
</dbReference>